<evidence type="ECO:0000256" key="3">
    <source>
        <dbReference type="PROSITE-ProRule" id="PRU00221"/>
    </source>
</evidence>
<dbReference type="OrthoDB" id="163438at2759"/>
<dbReference type="PRINTS" id="PR00320">
    <property type="entry name" value="GPROTEINBRPT"/>
</dbReference>
<dbReference type="SUPFAM" id="SSF101898">
    <property type="entry name" value="NHL repeat"/>
    <property type="match status" value="1"/>
</dbReference>
<evidence type="ECO:0000313" key="6">
    <source>
        <dbReference type="Proteomes" id="UP000076154"/>
    </source>
</evidence>
<feature type="repeat" description="WD" evidence="3">
    <location>
        <begin position="1089"/>
        <end position="1110"/>
    </location>
</feature>
<feature type="repeat" description="WD" evidence="3">
    <location>
        <begin position="786"/>
        <end position="827"/>
    </location>
</feature>
<dbReference type="InterPro" id="IPR019775">
    <property type="entry name" value="WD40_repeat_CS"/>
</dbReference>
<organism evidence="5 6">
    <name type="scientific">Hypsizygus marmoreus</name>
    <name type="common">White beech mushroom</name>
    <name type="synonym">Agaricus marmoreus</name>
    <dbReference type="NCBI Taxonomy" id="39966"/>
    <lineage>
        <taxon>Eukaryota</taxon>
        <taxon>Fungi</taxon>
        <taxon>Dikarya</taxon>
        <taxon>Basidiomycota</taxon>
        <taxon>Agaricomycotina</taxon>
        <taxon>Agaricomycetes</taxon>
        <taxon>Agaricomycetidae</taxon>
        <taxon>Agaricales</taxon>
        <taxon>Tricholomatineae</taxon>
        <taxon>Lyophyllaceae</taxon>
        <taxon>Hypsizygus</taxon>
    </lineage>
</organism>
<dbReference type="InterPro" id="IPR015943">
    <property type="entry name" value="WD40/YVTN_repeat-like_dom_sf"/>
</dbReference>
<dbReference type="Gene3D" id="2.130.10.10">
    <property type="entry name" value="YVTN repeat-like/Quinoprotein amine dehydrogenase"/>
    <property type="match status" value="4"/>
</dbReference>
<dbReference type="Proteomes" id="UP000076154">
    <property type="component" value="Unassembled WGS sequence"/>
</dbReference>
<dbReference type="Pfam" id="PF24883">
    <property type="entry name" value="NPHP3_N"/>
    <property type="match status" value="1"/>
</dbReference>
<dbReference type="SUPFAM" id="SSF50978">
    <property type="entry name" value="WD40 repeat-like"/>
    <property type="match status" value="1"/>
</dbReference>
<sequence>MNHDVEAPKPIPWEDWELDPEFFTALTHWTLLHPESALDRVLGKVSVAIEHGRDFMEFIPDSPFPARSLVNALAHLIKLGETMSSAKSDVQVFAKEVINWVSEIKKMFDSARGSMSRWIGGGDFTTLTWRNLANMRDLIDEICKWASARLTDRRWSFSGIRNKLVINAEILEFRSRISDARKLFNDRSIICMSWGIDSILQVIRRLFIQQDRIIWALEKIRVTEAEHLTHILDKLETQEQAETQRRDEEEKFRRTEERRRYVNQMLASHVVANPTYVDQGKPPCDKDTRVAVLADIMAWINDVTEASQNFLWLTGDPGCGKSAVTASIARDCKDTGTLWAQFFINRNNVDTTNPNSYFPSIARQLVDRSDVIERDIYDKLKSKPSLMDKMSSDQAASLFIDAIRVASSLDRARPVVIVIDGLDETDRTFLRHTAEIFSQLFPHLPWNAKVLISSRTEDEIQKPFTRTFDNKHVKHIHLDTGARSSIDDVAGFLRRKVAHIVLDNDLDWRIWPSDERMDVLAKRASGLFIWAVTVAKFLQVQINALGTECLSDVLDMLNAEAMGDINALYNVILKTQYGAQKDPWEFEKFRRILGALVVLQEPLPLAALSLLLDLRRSPTHPSVDIQHFVRRLRTVLVAGTDSVHTGTVPRLHKSFFEFLTGPHIDPIFHIDTNAAHLEMAIHCLRQLAVAKSSTVTSRMHILLRYALRFWSVHMMQTTGGQAGAIIMDPTLSLPEFQDILRFSSNETHSGPLNIVFSPDRSLILSSVDNHVRSWDAMSGQQCEKVLKGHANSVWSVAFSPDGKYVISGSADKSIRLWDASTGLLARPPFEGHSNMVSSVNFSPDGRTLVSGSWDHTIRFWDPKTGQCTESPITSHTNNVLSALFSPSGEYLVSVSADKTIQLWNIAIGEAIGSPFAVHSDWVRSVAFSPDGTKIVSCSDDKTIRLWDSKTRTPIGQPFGNTSGTNSIAFSPDGKTIASGSNDNNVHIWDARTGRPVPNLKPFAGHTRRVLSVAFSPDSQYVVSASADTTVRLWDVQSGRPIGSPFIGHSDWVRSVAFSPNGKHIVSGSDDKTIIIWDVPDDVDGSAFTAFSPLGTHLVSAALDHAVRIWDSSTQCPVGRLLDGDTEKCRSIAFSPNGALIAGLSLGRTLYLWSVTTRCLLSTASIASMHCPTSLSFTADSRNIVVMCDDETSSMWTVVDEKLQGPVPTSDRERQAVFFDVTQQPQSIYGGGRNMFLERVRWFPTNDQDSCLWAYIDDHIIKAGKDGSISIVQVSRGTKRGP</sequence>
<evidence type="ECO:0000256" key="2">
    <source>
        <dbReference type="ARBA" id="ARBA00022737"/>
    </source>
</evidence>
<comment type="caution">
    <text evidence="5">The sequence shown here is derived from an EMBL/GenBank/DDBJ whole genome shotgun (WGS) entry which is preliminary data.</text>
</comment>
<dbReference type="InterPro" id="IPR056884">
    <property type="entry name" value="NPHP3-like_N"/>
</dbReference>
<reference evidence="5" key="1">
    <citation type="submission" date="2018-04" db="EMBL/GenBank/DDBJ databases">
        <title>Whole genome sequencing of Hypsizygus marmoreus.</title>
        <authorList>
            <person name="Choi I.-G."/>
            <person name="Min B."/>
            <person name="Kim J.-G."/>
            <person name="Kim S."/>
            <person name="Oh Y.-L."/>
            <person name="Kong W.-S."/>
            <person name="Park H."/>
            <person name="Jeong J."/>
            <person name="Song E.-S."/>
        </authorList>
    </citation>
    <scope>NUCLEOTIDE SEQUENCE [LARGE SCALE GENOMIC DNA]</scope>
    <source>
        <strain evidence="5">51987-8</strain>
    </source>
</reference>
<dbReference type="InterPro" id="IPR027417">
    <property type="entry name" value="P-loop_NTPase"/>
</dbReference>
<dbReference type="InterPro" id="IPR007111">
    <property type="entry name" value="NACHT_NTPase"/>
</dbReference>
<dbReference type="SUPFAM" id="SSF52540">
    <property type="entry name" value="P-loop containing nucleoside triphosphate hydrolases"/>
    <property type="match status" value="1"/>
</dbReference>
<name>A0A369J570_HYPMA</name>
<dbReference type="PROSITE" id="PS50837">
    <property type="entry name" value="NACHT"/>
    <property type="match status" value="1"/>
</dbReference>
<dbReference type="EMBL" id="LUEZ02000113">
    <property type="protein sequence ID" value="RDB17108.1"/>
    <property type="molecule type" value="Genomic_DNA"/>
</dbReference>
<feature type="repeat" description="WD" evidence="3">
    <location>
        <begin position="1121"/>
        <end position="1162"/>
    </location>
</feature>
<dbReference type="SMART" id="SM00320">
    <property type="entry name" value="WD40"/>
    <property type="match status" value="11"/>
</dbReference>
<dbReference type="PROSITE" id="PS50294">
    <property type="entry name" value="WD_REPEATS_REGION"/>
    <property type="match status" value="7"/>
</dbReference>
<keyword evidence="1 3" id="KW-0853">WD repeat</keyword>
<dbReference type="InParanoid" id="A0A369J570"/>
<dbReference type="PANTHER" id="PTHR19848:SF8">
    <property type="entry name" value="F-BOX AND WD REPEAT DOMAIN CONTAINING 7"/>
    <property type="match status" value="1"/>
</dbReference>
<evidence type="ECO:0000313" key="5">
    <source>
        <dbReference type="EMBL" id="RDB17108.1"/>
    </source>
</evidence>
<evidence type="ECO:0000259" key="4">
    <source>
        <dbReference type="PROSITE" id="PS50837"/>
    </source>
</evidence>
<gene>
    <name evidence="5" type="primary">HET-E1_3</name>
    <name evidence="5" type="ORF">Hypma_001904</name>
</gene>
<dbReference type="PROSITE" id="PS50082">
    <property type="entry name" value="WD_REPEATS_2"/>
    <property type="match status" value="9"/>
</dbReference>
<feature type="repeat" description="WD" evidence="3">
    <location>
        <begin position="872"/>
        <end position="913"/>
    </location>
</feature>
<keyword evidence="2" id="KW-0677">Repeat</keyword>
<feature type="repeat" description="WD" evidence="3">
    <location>
        <begin position="1002"/>
        <end position="1043"/>
    </location>
</feature>
<dbReference type="STRING" id="39966.A0A369J570"/>
<feature type="repeat" description="WD" evidence="3">
    <location>
        <begin position="829"/>
        <end position="870"/>
    </location>
</feature>
<dbReference type="InterPro" id="IPR001680">
    <property type="entry name" value="WD40_rpt"/>
</dbReference>
<proteinExistence type="predicted"/>
<dbReference type="Pfam" id="PF00400">
    <property type="entry name" value="WD40"/>
    <property type="match status" value="10"/>
</dbReference>
<keyword evidence="6" id="KW-1185">Reference proteome</keyword>
<feature type="repeat" description="WD" evidence="3">
    <location>
        <begin position="957"/>
        <end position="998"/>
    </location>
</feature>
<feature type="domain" description="NACHT" evidence="4">
    <location>
        <begin position="309"/>
        <end position="456"/>
    </location>
</feature>
<feature type="repeat" description="WD" evidence="3">
    <location>
        <begin position="915"/>
        <end position="956"/>
    </location>
</feature>
<accession>A0A369J570</accession>
<feature type="repeat" description="WD" evidence="3">
    <location>
        <begin position="1045"/>
        <end position="1078"/>
    </location>
</feature>
<dbReference type="InterPro" id="IPR036322">
    <property type="entry name" value="WD40_repeat_dom_sf"/>
</dbReference>
<protein>
    <submittedName>
        <fullName evidence="5">Vegetative incompatibility protein HET-E-1</fullName>
    </submittedName>
</protein>
<dbReference type="PANTHER" id="PTHR19848">
    <property type="entry name" value="WD40 REPEAT PROTEIN"/>
    <property type="match status" value="1"/>
</dbReference>
<dbReference type="CDD" id="cd00200">
    <property type="entry name" value="WD40"/>
    <property type="match status" value="1"/>
</dbReference>
<dbReference type="Gene3D" id="3.40.50.300">
    <property type="entry name" value="P-loop containing nucleotide triphosphate hydrolases"/>
    <property type="match status" value="1"/>
</dbReference>
<dbReference type="PROSITE" id="PS00678">
    <property type="entry name" value="WD_REPEATS_1"/>
    <property type="match status" value="5"/>
</dbReference>
<dbReference type="InterPro" id="IPR020472">
    <property type="entry name" value="WD40_PAC1"/>
</dbReference>
<evidence type="ECO:0000256" key="1">
    <source>
        <dbReference type="ARBA" id="ARBA00022574"/>
    </source>
</evidence>